<dbReference type="InterPro" id="IPR027417">
    <property type="entry name" value="P-loop_NTPase"/>
</dbReference>
<sequence>MSKIIVEINLSERSSAKKTANKKSTRLNDILGQISQPDKSNYHNDKIVVQTTDCILDNFISNIKNTTVSDREILVLAQTQSGKSDIIKNFSERLLDNDLKLREMNVNGIIVIICGSCNELKNDLKKKINATNTTIYHIDDIEYILKSIESEIDLKKVKLKFNNKIIIIDESHAVDQITQTRNKFFELIGLSYTKPWNSHLNVYMVHTSATSYEQIAQNMPYVVMPPRKGYYGINDIYVNKKLFQSRDLSIEKNLEYFFGKIFDCYNNNLDGYIIIRQPDSMSKKESFRSTIKKYLDDNGINFNVIDYDHSYLDNINDVLSVKPKLLTIIYLKDKMRMGITISKKYILAVHDTIKSTYTHTVVQSLLGRMTGYNANKRTLVFCDKEKAKEHLKWINKDYSIDTIPNHSKDLYDDKTIKRKNMYSLYKN</sequence>
<evidence type="ECO:0000313" key="1">
    <source>
        <dbReference type="EMBL" id="ARF08357.1"/>
    </source>
</evidence>
<dbReference type="EMBL" id="KY684083">
    <property type="protein sequence ID" value="ARF08357.1"/>
    <property type="molecule type" value="Genomic_DNA"/>
</dbReference>
<gene>
    <name evidence="1" type="ORF">Catovirus_1_407</name>
</gene>
<organism evidence="1">
    <name type="scientific">Catovirus CTV1</name>
    <dbReference type="NCBI Taxonomy" id="1977631"/>
    <lineage>
        <taxon>Viruses</taxon>
        <taxon>Varidnaviria</taxon>
        <taxon>Bamfordvirae</taxon>
        <taxon>Nucleocytoviricota</taxon>
        <taxon>Megaviricetes</taxon>
        <taxon>Imitervirales</taxon>
        <taxon>Mimiviridae</taxon>
        <taxon>Klosneuvirinae</taxon>
        <taxon>Catovirus</taxon>
    </lineage>
</organism>
<name>A0A1V0S9G1_9VIRU</name>
<reference evidence="1" key="1">
    <citation type="journal article" date="2017" name="Science">
        <title>Giant viruses with an expanded complement of translation system components.</title>
        <authorList>
            <person name="Schulz F."/>
            <person name="Yutin N."/>
            <person name="Ivanova N.N."/>
            <person name="Ortega D.R."/>
            <person name="Lee T.K."/>
            <person name="Vierheilig J."/>
            <person name="Daims H."/>
            <person name="Horn M."/>
            <person name="Wagner M."/>
            <person name="Jensen G.J."/>
            <person name="Kyrpides N.C."/>
            <person name="Koonin E.V."/>
            <person name="Woyke T."/>
        </authorList>
    </citation>
    <scope>NUCLEOTIDE SEQUENCE</scope>
    <source>
        <strain evidence="1">CTV1</strain>
    </source>
</reference>
<protein>
    <submittedName>
        <fullName evidence="1">Uncharacterized protein</fullName>
    </submittedName>
</protein>
<accession>A0A1V0S9G1</accession>
<proteinExistence type="predicted"/>
<dbReference type="SUPFAM" id="SSF52540">
    <property type="entry name" value="P-loop containing nucleoside triphosphate hydrolases"/>
    <property type="match status" value="1"/>
</dbReference>